<dbReference type="SUPFAM" id="SSF53167">
    <property type="entry name" value="Purine and uridine phosphorylases"/>
    <property type="match status" value="1"/>
</dbReference>
<dbReference type="Gene3D" id="3.40.50.1580">
    <property type="entry name" value="Nucleoside phosphorylase domain"/>
    <property type="match status" value="1"/>
</dbReference>
<feature type="domain" description="Nucleoside phosphorylase" evidence="1">
    <location>
        <begin position="7"/>
        <end position="281"/>
    </location>
</feature>
<reference evidence="2 3" key="2">
    <citation type="submission" date="2020-04" db="EMBL/GenBank/DDBJ databases">
        <title>Genome sequencing and assembly of multiple isolates from the Colletotrichum gloeosporioides species complex.</title>
        <authorList>
            <person name="Gan P."/>
            <person name="Shirasu K."/>
        </authorList>
    </citation>
    <scope>NUCLEOTIDE SEQUENCE [LARGE SCALE GENOMIC DNA]</scope>
    <source>
        <strain evidence="2 3">Nara gc5</strain>
    </source>
</reference>
<dbReference type="GO" id="GO:0003824">
    <property type="term" value="F:catalytic activity"/>
    <property type="evidence" value="ECO:0007669"/>
    <property type="project" value="InterPro"/>
</dbReference>
<dbReference type="InterPro" id="IPR035994">
    <property type="entry name" value="Nucleoside_phosphorylase_sf"/>
</dbReference>
<dbReference type="InterPro" id="IPR000845">
    <property type="entry name" value="Nucleoside_phosphorylase_d"/>
</dbReference>
<sequence>MAAAKLMLDEIHEFRVEQDDGDHNAYILGQMKGHKVVIACLPKGVYGTVTAATVAKDMLRTFKSIRFGLMVGIGGGVPSSAHDIRLGDVVVSIPTDVDGGVIQYDRGKTGKEGEFIRIGSLNAPPTLLLTAAGKVETNHSLGESDMPQLLAEAVEKIQKPKIRQKYVYQEESNDCLFRPEYEHVDPDIGCNECDAAQTVQREKRDDTDPVAHYGNIASGNQVIKHAETRDRLSRELGVLCFEMEAAGLMQEFPCLVIRGICDYSDSHKNKRWQEYAAATAAAYGKELLSVVTPQRVEKEKPILYDPQIHNLLLETREAILRHTKRQETHYENNKNRECINGLFQTDPVNDMKRILLDKGGLLEGSCQWILDLPEYQRWNTIPHGSRLWIKGDPGK</sequence>
<dbReference type="InParanoid" id="A0A7J6J6V9"/>
<dbReference type="EMBL" id="ANPB02000004">
    <property type="protein sequence ID" value="KAF4484967.1"/>
    <property type="molecule type" value="Genomic_DNA"/>
</dbReference>
<dbReference type="GO" id="GO:0009116">
    <property type="term" value="P:nucleoside metabolic process"/>
    <property type="evidence" value="ECO:0007669"/>
    <property type="project" value="InterPro"/>
</dbReference>
<keyword evidence="3" id="KW-1185">Reference proteome</keyword>
<proteinExistence type="predicted"/>
<dbReference type="PANTHER" id="PTHR46082:SF11">
    <property type="entry name" value="AAA+ ATPASE DOMAIN-CONTAINING PROTEIN-RELATED"/>
    <property type="match status" value="1"/>
</dbReference>
<comment type="caution">
    <text evidence="2">The sequence shown here is derived from an EMBL/GenBank/DDBJ whole genome shotgun (WGS) entry which is preliminary data.</text>
</comment>
<dbReference type="GeneID" id="43608564"/>
<name>A0A7J6J6V9_COLFN</name>
<dbReference type="PANTHER" id="PTHR46082">
    <property type="entry name" value="ATP/GTP-BINDING PROTEIN-RELATED"/>
    <property type="match status" value="1"/>
</dbReference>
<dbReference type="AlphaFoldDB" id="A0A7J6J6V9"/>
<protein>
    <submittedName>
        <fullName evidence="2">Vegetative incompatibility protein HET-E-1</fullName>
    </submittedName>
</protein>
<evidence type="ECO:0000313" key="3">
    <source>
        <dbReference type="Proteomes" id="UP000011096"/>
    </source>
</evidence>
<reference evidence="2 3" key="1">
    <citation type="submission" date="2012-08" db="EMBL/GenBank/DDBJ databases">
        <authorList>
            <person name="Gan P.H.P."/>
            <person name="Ikeda K."/>
            <person name="Irieda H."/>
            <person name="Narusaka M."/>
            <person name="O'Connell R.J."/>
            <person name="Narusaka Y."/>
            <person name="Takano Y."/>
            <person name="Kubo Y."/>
            <person name="Shirasu K."/>
        </authorList>
    </citation>
    <scope>NUCLEOTIDE SEQUENCE [LARGE SCALE GENOMIC DNA]</scope>
    <source>
        <strain evidence="2 3">Nara gc5</strain>
    </source>
</reference>
<evidence type="ECO:0000259" key="1">
    <source>
        <dbReference type="Pfam" id="PF01048"/>
    </source>
</evidence>
<dbReference type="InterPro" id="IPR053137">
    <property type="entry name" value="NLR-like"/>
</dbReference>
<organism evidence="2 3">
    <name type="scientific">Colletotrichum fructicola (strain Nara gc5)</name>
    <name type="common">Anthracnose fungus</name>
    <name type="synonym">Colletotrichum gloeosporioides (strain Nara gc5)</name>
    <dbReference type="NCBI Taxonomy" id="1213859"/>
    <lineage>
        <taxon>Eukaryota</taxon>
        <taxon>Fungi</taxon>
        <taxon>Dikarya</taxon>
        <taxon>Ascomycota</taxon>
        <taxon>Pezizomycotina</taxon>
        <taxon>Sordariomycetes</taxon>
        <taxon>Hypocreomycetidae</taxon>
        <taxon>Glomerellales</taxon>
        <taxon>Glomerellaceae</taxon>
        <taxon>Colletotrichum</taxon>
        <taxon>Colletotrichum gloeosporioides species complex</taxon>
    </lineage>
</organism>
<gene>
    <name evidence="2" type="ORF">CGGC5_v007115</name>
</gene>
<dbReference type="OrthoDB" id="20872at2759"/>
<evidence type="ECO:0000313" key="2">
    <source>
        <dbReference type="EMBL" id="KAF4484967.1"/>
    </source>
</evidence>
<dbReference type="Pfam" id="PF01048">
    <property type="entry name" value="PNP_UDP_1"/>
    <property type="match status" value="1"/>
</dbReference>
<accession>A0A7J6J6V9</accession>
<dbReference type="RefSeq" id="XP_031878896.1">
    <property type="nucleotide sequence ID" value="XM_032024396.1"/>
</dbReference>
<dbReference type="Proteomes" id="UP000011096">
    <property type="component" value="Unassembled WGS sequence"/>
</dbReference>